<organism evidence="2 3">
    <name type="scientific">Triangularia verruculosa</name>
    <dbReference type="NCBI Taxonomy" id="2587418"/>
    <lineage>
        <taxon>Eukaryota</taxon>
        <taxon>Fungi</taxon>
        <taxon>Dikarya</taxon>
        <taxon>Ascomycota</taxon>
        <taxon>Pezizomycotina</taxon>
        <taxon>Sordariomycetes</taxon>
        <taxon>Sordariomycetidae</taxon>
        <taxon>Sordariales</taxon>
        <taxon>Podosporaceae</taxon>
        <taxon>Triangularia</taxon>
    </lineage>
</organism>
<reference evidence="2" key="1">
    <citation type="journal article" date="2023" name="Mol. Phylogenet. Evol.">
        <title>Genome-scale phylogeny and comparative genomics of the fungal order Sordariales.</title>
        <authorList>
            <person name="Hensen N."/>
            <person name="Bonometti L."/>
            <person name="Westerberg I."/>
            <person name="Brannstrom I.O."/>
            <person name="Guillou S."/>
            <person name="Cros-Aarteil S."/>
            <person name="Calhoun S."/>
            <person name="Haridas S."/>
            <person name="Kuo A."/>
            <person name="Mondo S."/>
            <person name="Pangilinan J."/>
            <person name="Riley R."/>
            <person name="LaButti K."/>
            <person name="Andreopoulos B."/>
            <person name="Lipzen A."/>
            <person name="Chen C."/>
            <person name="Yan M."/>
            <person name="Daum C."/>
            <person name="Ng V."/>
            <person name="Clum A."/>
            <person name="Steindorff A."/>
            <person name="Ohm R.A."/>
            <person name="Martin F."/>
            <person name="Silar P."/>
            <person name="Natvig D.O."/>
            <person name="Lalanne C."/>
            <person name="Gautier V."/>
            <person name="Ament-Velasquez S.L."/>
            <person name="Kruys A."/>
            <person name="Hutchinson M.I."/>
            <person name="Powell A.J."/>
            <person name="Barry K."/>
            <person name="Miller A.N."/>
            <person name="Grigoriev I.V."/>
            <person name="Debuchy R."/>
            <person name="Gladieux P."/>
            <person name="Hiltunen Thoren M."/>
            <person name="Johannesson H."/>
        </authorList>
    </citation>
    <scope>NUCLEOTIDE SEQUENCE</scope>
    <source>
        <strain evidence="2">CBS 315.58</strain>
    </source>
</reference>
<dbReference type="AlphaFoldDB" id="A0AAN7AXB1"/>
<comment type="caution">
    <text evidence="2">The sequence shown here is derived from an EMBL/GenBank/DDBJ whole genome shotgun (WGS) entry which is preliminary data.</text>
</comment>
<evidence type="ECO:0000313" key="2">
    <source>
        <dbReference type="EMBL" id="KAK4204816.1"/>
    </source>
</evidence>
<gene>
    <name evidence="2" type="ORF">QBC40DRAFT_345270</name>
</gene>
<accession>A0AAN7AXB1</accession>
<evidence type="ECO:0000256" key="1">
    <source>
        <dbReference type="SAM" id="MobiDB-lite"/>
    </source>
</evidence>
<proteinExistence type="predicted"/>
<feature type="region of interest" description="Disordered" evidence="1">
    <location>
        <begin position="1"/>
        <end position="94"/>
    </location>
</feature>
<name>A0AAN7AXB1_9PEZI</name>
<protein>
    <submittedName>
        <fullName evidence="2">Uncharacterized protein</fullName>
    </submittedName>
</protein>
<dbReference type="EMBL" id="MU863880">
    <property type="protein sequence ID" value="KAK4204816.1"/>
    <property type="molecule type" value="Genomic_DNA"/>
</dbReference>
<evidence type="ECO:0000313" key="3">
    <source>
        <dbReference type="Proteomes" id="UP001303160"/>
    </source>
</evidence>
<keyword evidence="3" id="KW-1185">Reference proteome</keyword>
<sequence length="232" mass="25279">MWWQRKIDNKNNNQEKLSKRERHTRTVGAGTLRGAEVLQTRGADGEALGGSQRERDPGHRSGPAEPERSNGSSSFWAGGETAGLLEREPGPDTAKSQALIGAQSAKCVSIGAEPQIPATAVELRAGSTFDTQFSFFHQPTSQHFQSRLCSSGKPRARLSTRRLRSQRNQQLILLLAARLPQCYFPSANGSSRGWKGWVVWNTAGAAAAAGGTKSSSTFTRVFRVFCSFRLCN</sequence>
<dbReference type="Proteomes" id="UP001303160">
    <property type="component" value="Unassembled WGS sequence"/>
</dbReference>
<reference evidence="2" key="2">
    <citation type="submission" date="2023-05" db="EMBL/GenBank/DDBJ databases">
        <authorList>
            <consortium name="Lawrence Berkeley National Laboratory"/>
            <person name="Steindorff A."/>
            <person name="Hensen N."/>
            <person name="Bonometti L."/>
            <person name="Westerberg I."/>
            <person name="Brannstrom I.O."/>
            <person name="Guillou S."/>
            <person name="Cros-Aarteil S."/>
            <person name="Calhoun S."/>
            <person name="Haridas S."/>
            <person name="Kuo A."/>
            <person name="Mondo S."/>
            <person name="Pangilinan J."/>
            <person name="Riley R."/>
            <person name="Labutti K."/>
            <person name="Andreopoulos B."/>
            <person name="Lipzen A."/>
            <person name="Chen C."/>
            <person name="Yanf M."/>
            <person name="Daum C."/>
            <person name="Ng V."/>
            <person name="Clum A."/>
            <person name="Ohm R."/>
            <person name="Martin F."/>
            <person name="Silar P."/>
            <person name="Natvig D."/>
            <person name="Lalanne C."/>
            <person name="Gautier V."/>
            <person name="Ament-Velasquez S.L."/>
            <person name="Kruys A."/>
            <person name="Hutchinson M.I."/>
            <person name="Powell A.J."/>
            <person name="Barry K."/>
            <person name="Miller A.N."/>
            <person name="Grigoriev I.V."/>
            <person name="Debuchy R."/>
            <person name="Gladieux P."/>
            <person name="Thoren M.H."/>
            <person name="Johannesson H."/>
        </authorList>
    </citation>
    <scope>NUCLEOTIDE SEQUENCE</scope>
    <source>
        <strain evidence="2">CBS 315.58</strain>
    </source>
</reference>